<comment type="caution">
    <text evidence="3">The sequence shown here is derived from an EMBL/GenBank/DDBJ whole genome shotgun (WGS) entry which is preliminary data.</text>
</comment>
<feature type="compositionally biased region" description="Pro residues" evidence="1">
    <location>
        <begin position="142"/>
        <end position="157"/>
    </location>
</feature>
<feature type="compositionally biased region" description="Low complexity" evidence="1">
    <location>
        <begin position="191"/>
        <end position="204"/>
    </location>
</feature>
<feature type="region of interest" description="Disordered" evidence="1">
    <location>
        <begin position="191"/>
        <end position="213"/>
    </location>
</feature>
<keyword evidence="2" id="KW-0472">Membrane</keyword>
<dbReference type="InParanoid" id="A0A2V0PN63"/>
<organism evidence="3 4">
    <name type="scientific">Raphidocelis subcapitata</name>
    <dbReference type="NCBI Taxonomy" id="307507"/>
    <lineage>
        <taxon>Eukaryota</taxon>
        <taxon>Viridiplantae</taxon>
        <taxon>Chlorophyta</taxon>
        <taxon>core chlorophytes</taxon>
        <taxon>Chlorophyceae</taxon>
        <taxon>CS clade</taxon>
        <taxon>Sphaeropleales</taxon>
        <taxon>Selenastraceae</taxon>
        <taxon>Raphidocelis</taxon>
    </lineage>
</organism>
<dbReference type="Proteomes" id="UP000247498">
    <property type="component" value="Unassembled WGS sequence"/>
</dbReference>
<keyword evidence="4" id="KW-1185">Reference proteome</keyword>
<sequence>MFRDELRALFGTPEAARVAGEAVAPTRAPARRQGRPGSTARPRVALAAAAGAGGAGLLVAAAVTAGPALVRRLRSRRPAGAAGGAALAAGEAPAAAPPLDADSPTTSRVRAYVAEQAAALPLSASGPAAGGATAAPATASPASPPPEAPATPAPAAAPAPAALRSSASSLLAPAASGDDDTWRFVRTARRAATPPAGQQGAEGAAAGGDDGDDEALAVQRSSLSLASLSQFMQRLRRPSFLVRGDEEGGEGGAPAGRLRKTMSGGLEAPRRLPSGGCLPWGRSMSGSVRM</sequence>
<dbReference type="AlphaFoldDB" id="A0A2V0PN63"/>
<feature type="compositionally biased region" description="Low complexity" evidence="1">
    <location>
        <begin position="126"/>
        <end position="141"/>
    </location>
</feature>
<reference evidence="3 4" key="1">
    <citation type="journal article" date="2018" name="Sci. Rep.">
        <title>Raphidocelis subcapitata (=Pseudokirchneriella subcapitata) provides an insight into genome evolution and environmental adaptations in the Sphaeropleales.</title>
        <authorList>
            <person name="Suzuki S."/>
            <person name="Yamaguchi H."/>
            <person name="Nakajima N."/>
            <person name="Kawachi M."/>
        </authorList>
    </citation>
    <scope>NUCLEOTIDE SEQUENCE [LARGE SCALE GENOMIC DNA]</scope>
    <source>
        <strain evidence="3 4">NIES-35</strain>
    </source>
</reference>
<evidence type="ECO:0000313" key="3">
    <source>
        <dbReference type="EMBL" id="GBF98545.1"/>
    </source>
</evidence>
<keyword evidence="2" id="KW-1133">Transmembrane helix</keyword>
<accession>A0A2V0PN63</accession>
<feature type="region of interest" description="Disordered" evidence="1">
    <location>
        <begin position="126"/>
        <end position="161"/>
    </location>
</feature>
<keyword evidence="2" id="KW-0812">Transmembrane</keyword>
<protein>
    <submittedName>
        <fullName evidence="3">Uncharacterized protein</fullName>
    </submittedName>
</protein>
<feature type="transmembrane region" description="Helical" evidence="2">
    <location>
        <begin position="44"/>
        <end position="70"/>
    </location>
</feature>
<evidence type="ECO:0000256" key="2">
    <source>
        <dbReference type="SAM" id="Phobius"/>
    </source>
</evidence>
<feature type="region of interest" description="Disordered" evidence="1">
    <location>
        <begin position="20"/>
        <end position="41"/>
    </location>
</feature>
<dbReference type="EMBL" id="BDRX01000128">
    <property type="protein sequence ID" value="GBF98545.1"/>
    <property type="molecule type" value="Genomic_DNA"/>
</dbReference>
<evidence type="ECO:0000256" key="1">
    <source>
        <dbReference type="SAM" id="MobiDB-lite"/>
    </source>
</evidence>
<proteinExistence type="predicted"/>
<evidence type="ECO:0000313" key="4">
    <source>
        <dbReference type="Proteomes" id="UP000247498"/>
    </source>
</evidence>
<name>A0A2V0PN63_9CHLO</name>
<gene>
    <name evidence="3" type="ORF">Rsub_11875</name>
</gene>
<feature type="region of interest" description="Disordered" evidence="1">
    <location>
        <begin position="243"/>
        <end position="290"/>
    </location>
</feature>